<accession>A0A8B8U2L1</accession>
<evidence type="ECO:0000313" key="5">
    <source>
        <dbReference type="Proteomes" id="UP000694856"/>
    </source>
</evidence>
<evidence type="ECO:0000259" key="4">
    <source>
        <dbReference type="Pfam" id="PF10170"/>
    </source>
</evidence>
<sequence length="224" mass="23893">MSGKALRVEETLGAKARRRESAGNLERLKDGIGGRVPTPGLLEESYVMRDPFTADKGRFLILGSRCSLCGRLVCVGPETPSQWCWLAGHSSHLHTVSVVHGGSCHSHHGVQFILLQEILPPLCPGEHGCFPSGNPARLGEKESSIKEACQPAGVSDMSLVGVRSTAVPCMGLPGHLACGPPCFWTRKSSVCSPGELRSPCSSSRARSHAEKAPKRQPQTPVLQS</sequence>
<dbReference type="RefSeq" id="XP_032348375.1">
    <property type="nucleotide sequence ID" value="XM_032492484.1"/>
</dbReference>
<evidence type="ECO:0000313" key="6">
    <source>
        <dbReference type="RefSeq" id="XP_032348375.1"/>
    </source>
</evidence>
<evidence type="ECO:0000256" key="1">
    <source>
        <dbReference type="ARBA" id="ARBA00007917"/>
    </source>
</evidence>
<protein>
    <recommendedName>
        <fullName evidence="2">Cysteine-rich DPF motif domain-containing protein 1</fullName>
    </recommendedName>
</protein>
<keyword evidence="5" id="KW-1185">Reference proteome</keyword>
<organism evidence="5 6">
    <name type="scientific">Camelus ferus</name>
    <name type="common">Wild bactrian camel</name>
    <name type="synonym">Camelus bactrianus ferus</name>
    <dbReference type="NCBI Taxonomy" id="419612"/>
    <lineage>
        <taxon>Eukaryota</taxon>
        <taxon>Metazoa</taxon>
        <taxon>Chordata</taxon>
        <taxon>Craniata</taxon>
        <taxon>Vertebrata</taxon>
        <taxon>Euteleostomi</taxon>
        <taxon>Mammalia</taxon>
        <taxon>Eutheria</taxon>
        <taxon>Laurasiatheria</taxon>
        <taxon>Artiodactyla</taxon>
        <taxon>Tylopoda</taxon>
        <taxon>Camelidae</taxon>
        <taxon>Camelus</taxon>
    </lineage>
</organism>
<proteinExistence type="inferred from homology"/>
<dbReference type="InterPro" id="IPR042426">
    <property type="entry name" value="CDPF1"/>
</dbReference>
<feature type="region of interest" description="Disordered" evidence="3">
    <location>
        <begin position="193"/>
        <end position="224"/>
    </location>
</feature>
<evidence type="ECO:0000256" key="2">
    <source>
        <dbReference type="ARBA" id="ARBA00014801"/>
    </source>
</evidence>
<dbReference type="Pfam" id="PF10170">
    <property type="entry name" value="C6_DPF"/>
    <property type="match status" value="1"/>
</dbReference>
<gene>
    <name evidence="6" type="primary">CDPF1</name>
</gene>
<comment type="similarity">
    <text evidence="1">Belongs to the CDPF1 family.</text>
</comment>
<dbReference type="Proteomes" id="UP000694856">
    <property type="component" value="Chromosome 12"/>
</dbReference>
<dbReference type="PANTHER" id="PTHR31849:SF1">
    <property type="entry name" value="CYSTEINE-RICH DPF MOTIF DOMAIN-CONTAINING PROTEIN 1"/>
    <property type="match status" value="1"/>
</dbReference>
<dbReference type="PANTHER" id="PTHR31849">
    <property type="entry name" value="CYSTEINE-RICH PDF MOTIF DOMAIN-CONTAINING PROTEIN 1"/>
    <property type="match status" value="1"/>
</dbReference>
<dbReference type="PRINTS" id="PR01995">
    <property type="entry name" value="UPF0595"/>
</dbReference>
<feature type="domain" description="Cysteine-rich DPF motif" evidence="4">
    <location>
        <begin position="41"/>
        <end position="78"/>
    </location>
</feature>
<dbReference type="CTD" id="150383"/>
<dbReference type="AlphaFoldDB" id="A0A8B8U2L1"/>
<evidence type="ECO:0000256" key="3">
    <source>
        <dbReference type="SAM" id="MobiDB-lite"/>
    </source>
</evidence>
<dbReference type="GeneID" id="102517909"/>
<dbReference type="InterPro" id="IPR018785">
    <property type="entry name" value="CDPF1_dom"/>
</dbReference>
<name>A0A8B8U2L1_CAMFR</name>
<reference evidence="6" key="1">
    <citation type="submission" date="2025-08" db="UniProtKB">
        <authorList>
            <consortium name="RefSeq"/>
        </authorList>
    </citation>
    <scope>IDENTIFICATION</scope>
    <source>
        <tissue evidence="6">Ear skin</tissue>
    </source>
</reference>